<keyword evidence="2" id="KW-0645">Protease</keyword>
<dbReference type="GO" id="GO:0006508">
    <property type="term" value="P:proteolysis"/>
    <property type="evidence" value="ECO:0007669"/>
    <property type="project" value="UniProtKB-KW"/>
</dbReference>
<protein>
    <recommendedName>
        <fullName evidence="8">Peptidase M16 N-terminal domain-containing protein</fullName>
    </recommendedName>
</protein>
<dbReference type="InParanoid" id="A0A0G4EAM3"/>
<proteinExistence type="inferred from homology"/>
<dbReference type="InterPro" id="IPR011765">
    <property type="entry name" value="Pept_M16_N"/>
</dbReference>
<dbReference type="OMA" id="EETCYYL"/>
<dbReference type="GO" id="GO:0008237">
    <property type="term" value="F:metallopeptidase activity"/>
    <property type="evidence" value="ECO:0007669"/>
    <property type="project" value="UniProtKB-KW"/>
</dbReference>
<dbReference type="Pfam" id="PF00675">
    <property type="entry name" value="Peptidase_M16"/>
    <property type="match status" value="1"/>
</dbReference>
<sequence length="189" mass="20321">MMRLTVTVSLLVCCWLSAAAVGSVDQETDFIKRPRLDDRTYRVFTLANGIRAVAVNDPSATRAAYACAVNVGSHDDGDIDGLAHFSEHMAFLGTVFFAQLDAAAFPEGLQRFAGFFASPLLDAREAHSEVQAVDSEHKKNMPSVDAQVEYLLMSLASGPLGHFATGSVDTLETEPAQQGVDMGNALKRL</sequence>
<comment type="similarity">
    <text evidence="1">Belongs to the peptidase M16 family.</text>
</comment>
<gene>
    <name evidence="9" type="ORF">Vbra_11072</name>
</gene>
<feature type="signal peptide" evidence="7">
    <location>
        <begin position="1"/>
        <end position="20"/>
    </location>
</feature>
<evidence type="ECO:0000256" key="5">
    <source>
        <dbReference type="ARBA" id="ARBA00022833"/>
    </source>
</evidence>
<dbReference type="STRING" id="1169540.A0A0G4EAM3"/>
<evidence type="ECO:0000259" key="8">
    <source>
        <dbReference type="Pfam" id="PF00675"/>
    </source>
</evidence>
<dbReference type="InterPro" id="IPR050626">
    <property type="entry name" value="Peptidase_M16"/>
</dbReference>
<dbReference type="PANTHER" id="PTHR43690">
    <property type="entry name" value="NARDILYSIN"/>
    <property type="match status" value="1"/>
</dbReference>
<dbReference type="AlphaFoldDB" id="A0A0G4EAM3"/>
<keyword evidence="7" id="KW-0732">Signal</keyword>
<accession>A0A0G4EAM3</accession>
<dbReference type="PhylomeDB" id="A0A0G4EAM3"/>
<dbReference type="EMBL" id="CDMY01000098">
    <property type="protein sequence ID" value="CEL92688.1"/>
    <property type="molecule type" value="Genomic_DNA"/>
</dbReference>
<name>A0A0G4EAM3_VITBC</name>
<evidence type="ECO:0000256" key="6">
    <source>
        <dbReference type="ARBA" id="ARBA00023049"/>
    </source>
</evidence>
<keyword evidence="6" id="KW-0482">Metalloprotease</keyword>
<organism evidence="9 10">
    <name type="scientific">Vitrella brassicaformis (strain CCMP3155)</name>
    <dbReference type="NCBI Taxonomy" id="1169540"/>
    <lineage>
        <taxon>Eukaryota</taxon>
        <taxon>Sar</taxon>
        <taxon>Alveolata</taxon>
        <taxon>Colpodellida</taxon>
        <taxon>Vitrellaceae</taxon>
        <taxon>Vitrella</taxon>
    </lineage>
</organism>
<evidence type="ECO:0000256" key="2">
    <source>
        <dbReference type="ARBA" id="ARBA00022670"/>
    </source>
</evidence>
<dbReference type="InterPro" id="IPR011249">
    <property type="entry name" value="Metalloenz_LuxS/M16"/>
</dbReference>
<feature type="chain" id="PRO_5005186908" description="Peptidase M16 N-terminal domain-containing protein" evidence="7">
    <location>
        <begin position="21"/>
        <end position="189"/>
    </location>
</feature>
<evidence type="ECO:0000256" key="7">
    <source>
        <dbReference type="SAM" id="SignalP"/>
    </source>
</evidence>
<dbReference type="Proteomes" id="UP000041254">
    <property type="component" value="Unassembled WGS sequence"/>
</dbReference>
<evidence type="ECO:0000256" key="4">
    <source>
        <dbReference type="ARBA" id="ARBA00022801"/>
    </source>
</evidence>
<keyword evidence="10" id="KW-1185">Reference proteome</keyword>
<dbReference type="VEuPathDB" id="CryptoDB:Vbra_11072"/>
<feature type="domain" description="Peptidase M16 N-terminal" evidence="8">
    <location>
        <begin position="52"/>
        <end position="94"/>
    </location>
</feature>
<reference evidence="9 10" key="1">
    <citation type="submission" date="2014-11" db="EMBL/GenBank/DDBJ databases">
        <authorList>
            <person name="Zhu J."/>
            <person name="Qi W."/>
            <person name="Song R."/>
        </authorList>
    </citation>
    <scope>NUCLEOTIDE SEQUENCE [LARGE SCALE GENOMIC DNA]</scope>
</reference>
<evidence type="ECO:0000256" key="1">
    <source>
        <dbReference type="ARBA" id="ARBA00007261"/>
    </source>
</evidence>
<dbReference type="GO" id="GO:0046872">
    <property type="term" value="F:metal ion binding"/>
    <property type="evidence" value="ECO:0007669"/>
    <property type="project" value="UniProtKB-KW"/>
</dbReference>
<evidence type="ECO:0000256" key="3">
    <source>
        <dbReference type="ARBA" id="ARBA00022723"/>
    </source>
</evidence>
<dbReference type="OrthoDB" id="952271at2759"/>
<dbReference type="PANTHER" id="PTHR43690:SF18">
    <property type="entry name" value="INSULIN-DEGRADING ENZYME-RELATED"/>
    <property type="match status" value="1"/>
</dbReference>
<dbReference type="SUPFAM" id="SSF63411">
    <property type="entry name" value="LuxS/MPP-like metallohydrolase"/>
    <property type="match status" value="1"/>
</dbReference>
<keyword evidence="3" id="KW-0479">Metal-binding</keyword>
<evidence type="ECO:0000313" key="9">
    <source>
        <dbReference type="EMBL" id="CEL92688.1"/>
    </source>
</evidence>
<keyword evidence="4" id="KW-0378">Hydrolase</keyword>
<dbReference type="Gene3D" id="3.30.830.10">
    <property type="entry name" value="Metalloenzyme, LuxS/M16 peptidase-like"/>
    <property type="match status" value="2"/>
</dbReference>
<evidence type="ECO:0000313" key="10">
    <source>
        <dbReference type="Proteomes" id="UP000041254"/>
    </source>
</evidence>
<keyword evidence="5" id="KW-0862">Zinc</keyword>